<feature type="transmembrane region" description="Helical" evidence="1">
    <location>
        <begin position="270"/>
        <end position="287"/>
    </location>
</feature>
<accession>A0A554S8A6</accession>
<evidence type="ECO:0000313" key="3">
    <source>
        <dbReference type="Proteomes" id="UP000316988"/>
    </source>
</evidence>
<feature type="transmembrane region" description="Helical" evidence="1">
    <location>
        <begin position="69"/>
        <end position="87"/>
    </location>
</feature>
<feature type="transmembrane region" description="Helical" evidence="1">
    <location>
        <begin position="115"/>
        <end position="137"/>
    </location>
</feature>
<comment type="caution">
    <text evidence="2">The sequence shown here is derived from an EMBL/GenBank/DDBJ whole genome shotgun (WGS) entry which is preliminary data.</text>
</comment>
<keyword evidence="1" id="KW-0812">Transmembrane</keyword>
<feature type="transmembrane region" description="Helical" evidence="1">
    <location>
        <begin position="149"/>
        <end position="170"/>
    </location>
</feature>
<keyword evidence="3" id="KW-1185">Reference proteome</keyword>
<evidence type="ECO:0000256" key="1">
    <source>
        <dbReference type="SAM" id="Phobius"/>
    </source>
</evidence>
<feature type="transmembrane region" description="Helical" evidence="1">
    <location>
        <begin position="39"/>
        <end position="57"/>
    </location>
</feature>
<keyword evidence="1" id="KW-0472">Membrane</keyword>
<organism evidence="2 3">
    <name type="scientific">Aeromicrobium piscarium</name>
    <dbReference type="NCBI Taxonomy" id="2590901"/>
    <lineage>
        <taxon>Bacteria</taxon>
        <taxon>Bacillati</taxon>
        <taxon>Actinomycetota</taxon>
        <taxon>Actinomycetes</taxon>
        <taxon>Propionibacteriales</taxon>
        <taxon>Nocardioidaceae</taxon>
        <taxon>Aeromicrobium</taxon>
    </lineage>
</organism>
<proteinExistence type="predicted"/>
<evidence type="ECO:0000313" key="2">
    <source>
        <dbReference type="EMBL" id="TSD62590.1"/>
    </source>
</evidence>
<feature type="transmembrane region" description="Helical" evidence="1">
    <location>
        <begin position="212"/>
        <end position="232"/>
    </location>
</feature>
<dbReference type="AlphaFoldDB" id="A0A554S8A6"/>
<protein>
    <submittedName>
        <fullName evidence="2">Uncharacterized protein</fullName>
    </submittedName>
</protein>
<feature type="transmembrane region" description="Helical" evidence="1">
    <location>
        <begin position="238"/>
        <end position="258"/>
    </location>
</feature>
<keyword evidence="1" id="KW-1133">Transmembrane helix</keyword>
<feature type="transmembrane region" description="Helical" evidence="1">
    <location>
        <begin position="182"/>
        <end position="200"/>
    </location>
</feature>
<sequence>MHSMKVRTLWPILGLLVLAPISAEYLSGYLGQRLADLPGIVVSLVILAPLYGVPALLIREFARRTGRGWPSMIALAAAFGVVQAALIDRSLFDPGYFDDSDFWQELPTPFLGVDISQLLVFVVGHVIWSFCAPIAIVESASPRTRDRPWLTWWGAALGIVAYLLAAAAIATESSYLPTPLEAGAVAIALIACVALAWLAPRPGRERSGASPSLTVTALTALALLAVYSTASAPEPGPWAWPSVGVAAIVLLLIAWLASRWSSRAGWDQRHVAVVASAPLIVYSLQTFFLPPADDPTAKYATNVVQLIAVIALAAWGIRRAERGVAA</sequence>
<dbReference type="Proteomes" id="UP000316988">
    <property type="component" value="Unassembled WGS sequence"/>
</dbReference>
<dbReference type="EMBL" id="VLNT01000008">
    <property type="protein sequence ID" value="TSD62590.1"/>
    <property type="molecule type" value="Genomic_DNA"/>
</dbReference>
<gene>
    <name evidence="2" type="ORF">FNM00_11585</name>
</gene>
<feature type="transmembrane region" description="Helical" evidence="1">
    <location>
        <begin position="299"/>
        <end position="317"/>
    </location>
</feature>
<name>A0A554S8A6_9ACTN</name>
<reference evidence="2 3" key="1">
    <citation type="submission" date="2019-07" db="EMBL/GenBank/DDBJ databases">
        <authorList>
            <person name="Zhao L.H."/>
        </authorList>
    </citation>
    <scope>NUCLEOTIDE SEQUENCE [LARGE SCALE GENOMIC DNA]</scope>
    <source>
        <strain evidence="2 3">Co35</strain>
    </source>
</reference>
<dbReference type="RefSeq" id="WP_185973104.1">
    <property type="nucleotide sequence ID" value="NZ_VLNT01000008.1"/>
</dbReference>